<dbReference type="CDD" id="cd03801">
    <property type="entry name" value="GT4_PimA-like"/>
    <property type="match status" value="1"/>
</dbReference>
<dbReference type="GO" id="GO:0016757">
    <property type="term" value="F:glycosyltransferase activity"/>
    <property type="evidence" value="ECO:0007669"/>
    <property type="project" value="InterPro"/>
</dbReference>
<reference evidence="3 4" key="1">
    <citation type="submission" date="2020-08" db="EMBL/GenBank/DDBJ databases">
        <title>Genomic Encyclopedia of Type Strains, Phase IV (KMG-IV): sequencing the most valuable type-strain genomes for metagenomic binning, comparative biology and taxonomic classification.</title>
        <authorList>
            <person name="Goeker M."/>
        </authorList>
    </citation>
    <scope>NUCLEOTIDE SEQUENCE [LARGE SCALE GENOMIC DNA]</scope>
    <source>
        <strain evidence="3 4">DSM 13481</strain>
    </source>
</reference>
<dbReference type="InterPro" id="IPR001296">
    <property type="entry name" value="Glyco_trans_1"/>
</dbReference>
<dbReference type="Pfam" id="PF00534">
    <property type="entry name" value="Glycos_transf_1"/>
    <property type="match status" value="1"/>
</dbReference>
<keyword evidence="3" id="KW-0808">Transferase</keyword>
<dbReference type="PANTHER" id="PTHR12526">
    <property type="entry name" value="GLYCOSYLTRANSFERASE"/>
    <property type="match status" value="1"/>
</dbReference>
<gene>
    <name evidence="3" type="ORF">HNP65_001241</name>
</gene>
<keyword evidence="4" id="KW-1185">Reference proteome</keyword>
<organism evidence="3 4">
    <name type="scientific">Thermosipho japonicus</name>
    <dbReference type="NCBI Taxonomy" id="90323"/>
    <lineage>
        <taxon>Bacteria</taxon>
        <taxon>Thermotogati</taxon>
        <taxon>Thermotogota</taxon>
        <taxon>Thermotogae</taxon>
        <taxon>Thermotogales</taxon>
        <taxon>Fervidobacteriaceae</taxon>
        <taxon>Thermosipho</taxon>
    </lineage>
</organism>
<proteinExistence type="predicted"/>
<dbReference type="Proteomes" id="UP000555828">
    <property type="component" value="Unassembled WGS sequence"/>
</dbReference>
<name>A0A841GSM3_9BACT</name>
<dbReference type="InterPro" id="IPR028098">
    <property type="entry name" value="Glyco_trans_4-like_N"/>
</dbReference>
<evidence type="ECO:0000313" key="3">
    <source>
        <dbReference type="EMBL" id="MBB6062789.1"/>
    </source>
</evidence>
<dbReference type="RefSeq" id="WP_184619425.1">
    <property type="nucleotide sequence ID" value="NZ_JACHEX010000003.1"/>
</dbReference>
<feature type="domain" description="Glycosyltransferase subfamily 4-like N-terminal" evidence="2">
    <location>
        <begin position="86"/>
        <end position="199"/>
    </location>
</feature>
<dbReference type="Pfam" id="PF13439">
    <property type="entry name" value="Glyco_transf_4"/>
    <property type="match status" value="1"/>
</dbReference>
<feature type="domain" description="Glycosyl transferase family 1" evidence="1">
    <location>
        <begin position="211"/>
        <end position="375"/>
    </location>
</feature>
<dbReference type="AlphaFoldDB" id="A0A841GSM3"/>
<accession>A0A841GSM3</accession>
<dbReference type="SUPFAM" id="SSF53756">
    <property type="entry name" value="UDP-Glycosyltransferase/glycogen phosphorylase"/>
    <property type="match status" value="1"/>
</dbReference>
<evidence type="ECO:0000259" key="1">
    <source>
        <dbReference type="Pfam" id="PF00534"/>
    </source>
</evidence>
<dbReference type="Gene3D" id="3.40.50.2000">
    <property type="entry name" value="Glycogen Phosphorylase B"/>
    <property type="match status" value="2"/>
</dbReference>
<sequence>MEGRNIYIITNSYPEKFETFNSQEMEFAIKNFNNVKILSFSRHKPCNNSNSKVSHFNLFQGILELLFPKNKSNYLKYLKVLKFVFVKNPKEFIRNIYSYLLALAILRKIKLKPNDIIFSYWLSRATIIAYYISIITNTEFVCQGHGSDIYIHPPKNLNKILKKAKAVITISQTNKNYLAKKYQIPPEKIKVFRLGVSLEFYNKLKAKKSLVNNKKESFIRFLSVSRYIPVKGVDILLKAVYDLVYNKNIKNIRFEIFGGGKLYRKYMSFVKKHKLNNYVKLNQWIEKDKLIVELLKSDCFVLSSRSEGLPVVLMEATAASLPIVATNVGGVSEIAIENFNAILAKELSPKSLSKAIEEFLKLDENKIKEMKENSENLYLNNYILEKNITEKYEFLQRL</sequence>
<protein>
    <submittedName>
        <fullName evidence="3">Glycosyltransferase involved in cell wall biosynthesis</fullName>
    </submittedName>
</protein>
<evidence type="ECO:0000313" key="4">
    <source>
        <dbReference type="Proteomes" id="UP000555828"/>
    </source>
</evidence>
<comment type="caution">
    <text evidence="3">The sequence shown here is derived from an EMBL/GenBank/DDBJ whole genome shotgun (WGS) entry which is preliminary data.</text>
</comment>
<evidence type="ECO:0000259" key="2">
    <source>
        <dbReference type="Pfam" id="PF13439"/>
    </source>
</evidence>
<dbReference type="PANTHER" id="PTHR12526:SF634">
    <property type="entry name" value="BLL3361 PROTEIN"/>
    <property type="match status" value="1"/>
</dbReference>
<dbReference type="EMBL" id="JACHEX010000003">
    <property type="protein sequence ID" value="MBB6062789.1"/>
    <property type="molecule type" value="Genomic_DNA"/>
</dbReference>